<sequence>MNTKNTPSTAASQPGRGTLALLAAACGITVGNVYLCQPLLDQIAVSLGVPAQTAGLVAVGAQVGYALGILLVLPLADVIASRKLARTLLALTALFLLAAALSPTTPLLIAASVALTATTVIPQILIPIISGLAAPEHRGRIIGTLQTGLILGILLSRTVSGAVAQATDTWRSPYLLAAILTGLLLLIVPRLIPDRERGATHTGYLNLLRSLPPLLRYRPLRLSMTLGFLVFGAFSAFWATLAFELASPAFGLGPAAAGLFGLYGAPGAILAPMAGRLSDRIGSFKVNLLSLAAVAVAFALGGWVGGISLLALVVAVNLLDFGLQSGQIANQTRIFALGNDIRARVNTLYMVATFGGGAAGSFAGTLAWSLGGWTAVCVLALALAAMAGVVLILNRPSSSHSSGAQA</sequence>
<feature type="transmembrane region" description="Helical" evidence="4">
    <location>
        <begin position="286"/>
        <end position="303"/>
    </location>
</feature>
<keyword evidence="3 4" id="KW-0472">Membrane</keyword>
<dbReference type="HOGENOM" id="CLU_001265_23_0_6"/>
<reference evidence="7" key="1">
    <citation type="submission" date="2011-01" db="EMBL/GenBank/DDBJ databases">
        <title>Complete sequence of plasmid2 of Rahnella sp. Y9602.</title>
        <authorList>
            <consortium name="US DOE Joint Genome Institute"/>
            <person name="Lucas S."/>
            <person name="Copeland A."/>
            <person name="Lapidus A."/>
            <person name="Cheng J.-F."/>
            <person name="Goodwin L."/>
            <person name="Pitluck S."/>
            <person name="Lu M."/>
            <person name="Detter J.C."/>
            <person name="Han C."/>
            <person name="Tapia R."/>
            <person name="Land M."/>
            <person name="Hauser L."/>
            <person name="Kyrpides N."/>
            <person name="Ivanova N."/>
            <person name="Ovchinnikova G."/>
            <person name="Pagani I."/>
            <person name="Sobecky P.A."/>
            <person name="Martinez R.J."/>
            <person name="Woyke T."/>
        </authorList>
    </citation>
    <scope>NUCLEOTIDE SEQUENCE [LARGE SCALE GENOMIC DNA]</scope>
    <source>
        <strain evidence="7">Y9602</strain>
        <plasmid evidence="7">pRAHAQ02</plasmid>
    </source>
</reference>
<keyword evidence="6" id="KW-0614">Plasmid</keyword>
<dbReference type="PROSITE" id="PS50850">
    <property type="entry name" value="MFS"/>
    <property type="match status" value="1"/>
</dbReference>
<dbReference type="OrthoDB" id="9815356at2"/>
<dbReference type="InterPro" id="IPR036259">
    <property type="entry name" value="MFS_trans_sf"/>
</dbReference>
<feature type="domain" description="Major facilitator superfamily (MFS) profile" evidence="5">
    <location>
        <begin position="18"/>
        <end position="399"/>
    </location>
</feature>
<dbReference type="EMBL" id="CP002507">
    <property type="protein sequence ID" value="ADW76738.1"/>
    <property type="molecule type" value="Genomic_DNA"/>
</dbReference>
<organism evidence="6 7">
    <name type="scientific">Rahnella sp. (strain Y9602)</name>
    <dbReference type="NCBI Taxonomy" id="2703885"/>
    <lineage>
        <taxon>Bacteria</taxon>
        <taxon>Pseudomonadati</taxon>
        <taxon>Pseudomonadota</taxon>
        <taxon>Gammaproteobacteria</taxon>
        <taxon>Enterobacterales</taxon>
        <taxon>Yersiniaceae</taxon>
        <taxon>Rahnella</taxon>
    </lineage>
</organism>
<name>A0A0H3FPJ7_RAHSY</name>
<evidence type="ECO:0000313" key="7">
    <source>
        <dbReference type="Proteomes" id="UP000007257"/>
    </source>
</evidence>
<feature type="transmembrane region" description="Helical" evidence="4">
    <location>
        <begin position="222"/>
        <end position="243"/>
    </location>
</feature>
<keyword evidence="1 4" id="KW-0812">Transmembrane</keyword>
<reference evidence="6 7" key="2">
    <citation type="journal article" date="2012" name="J. Bacteriol.">
        <title>Complete Genome Sequence of Rahnella sp. Strain Y9602, a Gammaproteobacterium Isolate from Metal- and Radionuclide-Contaminated Soil.</title>
        <authorList>
            <person name="Martinez R.J."/>
            <person name="Bruce D."/>
            <person name="Detter C."/>
            <person name="Goodwin L.A."/>
            <person name="Han J."/>
            <person name="Han C.S."/>
            <person name="Held B."/>
            <person name="Land M.L."/>
            <person name="Mikhailova N."/>
            <person name="Nolan M."/>
            <person name="Pennacchio L."/>
            <person name="Pitluck S."/>
            <person name="Tapia R."/>
            <person name="Woyke T."/>
            <person name="Sobecky P.A."/>
        </authorList>
    </citation>
    <scope>NUCLEOTIDE SEQUENCE [LARGE SCALE GENOMIC DNA]</scope>
    <source>
        <strain evidence="6 7">Y9602</strain>
        <plasmid evidence="6">pRAHAQ02</plasmid>
    </source>
</reference>
<evidence type="ECO:0000256" key="2">
    <source>
        <dbReference type="ARBA" id="ARBA00022989"/>
    </source>
</evidence>
<evidence type="ECO:0000256" key="3">
    <source>
        <dbReference type="ARBA" id="ARBA00023136"/>
    </source>
</evidence>
<feature type="transmembrane region" description="Helical" evidence="4">
    <location>
        <begin position="172"/>
        <end position="192"/>
    </location>
</feature>
<dbReference type="PANTHER" id="PTHR42910:SF1">
    <property type="entry name" value="MAJOR FACILITATOR SUPERFAMILY (MFS) PROFILE DOMAIN-CONTAINING PROTEIN"/>
    <property type="match status" value="1"/>
</dbReference>
<geneLocation type="plasmid" evidence="6 7">
    <name>pRAHAQ02</name>
</geneLocation>
<evidence type="ECO:0000256" key="4">
    <source>
        <dbReference type="SAM" id="Phobius"/>
    </source>
</evidence>
<dbReference type="AlphaFoldDB" id="A0A0H3FPJ7"/>
<dbReference type="RefSeq" id="WP_013578414.1">
    <property type="nucleotide sequence ID" value="NC_015063.1"/>
</dbReference>
<protein>
    <submittedName>
        <fullName evidence="6">Major facilitator superfamily MFS_1</fullName>
    </submittedName>
</protein>
<dbReference type="KEGG" id="rah:Rahaq_5180"/>
<dbReference type="InterPro" id="IPR020846">
    <property type="entry name" value="MFS_dom"/>
</dbReference>
<feature type="transmembrane region" description="Helical" evidence="4">
    <location>
        <begin position="255"/>
        <end position="274"/>
    </location>
</feature>
<keyword evidence="2 4" id="KW-1133">Transmembrane helix</keyword>
<gene>
    <name evidence="6" type="ordered locus">Rahaq_5180</name>
</gene>
<feature type="transmembrane region" description="Helical" evidence="4">
    <location>
        <begin position="373"/>
        <end position="393"/>
    </location>
</feature>
<dbReference type="GO" id="GO:0022857">
    <property type="term" value="F:transmembrane transporter activity"/>
    <property type="evidence" value="ECO:0007669"/>
    <property type="project" value="InterPro"/>
</dbReference>
<feature type="transmembrane region" description="Helical" evidence="4">
    <location>
        <begin position="141"/>
        <end position="160"/>
    </location>
</feature>
<feature type="transmembrane region" description="Helical" evidence="4">
    <location>
        <begin position="347"/>
        <end position="367"/>
    </location>
</feature>
<dbReference type="InterPro" id="IPR011701">
    <property type="entry name" value="MFS"/>
</dbReference>
<feature type="transmembrane region" description="Helical" evidence="4">
    <location>
        <begin position="84"/>
        <end position="101"/>
    </location>
</feature>
<proteinExistence type="predicted"/>
<feature type="transmembrane region" description="Helical" evidence="4">
    <location>
        <begin position="20"/>
        <end position="40"/>
    </location>
</feature>
<evidence type="ECO:0000313" key="6">
    <source>
        <dbReference type="EMBL" id="ADW76738.1"/>
    </source>
</evidence>
<dbReference type="Proteomes" id="UP000007257">
    <property type="component" value="Plasmid pRAHAQ02"/>
</dbReference>
<evidence type="ECO:0000259" key="5">
    <source>
        <dbReference type="PROSITE" id="PS50850"/>
    </source>
</evidence>
<dbReference type="SUPFAM" id="SSF103473">
    <property type="entry name" value="MFS general substrate transporter"/>
    <property type="match status" value="1"/>
</dbReference>
<dbReference type="Gene3D" id="1.20.1250.20">
    <property type="entry name" value="MFS general substrate transporter like domains"/>
    <property type="match status" value="2"/>
</dbReference>
<feature type="transmembrane region" description="Helical" evidence="4">
    <location>
        <begin position="52"/>
        <end position="72"/>
    </location>
</feature>
<dbReference type="GeneID" id="95420303"/>
<evidence type="ECO:0000256" key="1">
    <source>
        <dbReference type="ARBA" id="ARBA00022692"/>
    </source>
</evidence>
<accession>A0A0H3FPJ7</accession>
<dbReference type="Pfam" id="PF07690">
    <property type="entry name" value="MFS_1"/>
    <property type="match status" value="1"/>
</dbReference>
<dbReference type="CDD" id="cd17324">
    <property type="entry name" value="MFS_NepI_like"/>
    <property type="match status" value="1"/>
</dbReference>
<dbReference type="PANTHER" id="PTHR42910">
    <property type="entry name" value="TRANSPORTER SCO4007-RELATED"/>
    <property type="match status" value="1"/>
</dbReference>